<feature type="domain" description="FAD-binding" evidence="1">
    <location>
        <begin position="4"/>
        <end position="338"/>
    </location>
</feature>
<dbReference type="PRINTS" id="PR00420">
    <property type="entry name" value="RNGMNOXGNASE"/>
</dbReference>
<keyword evidence="3" id="KW-1185">Reference proteome</keyword>
<proteinExistence type="predicted"/>
<dbReference type="Gene3D" id="3.30.9.10">
    <property type="entry name" value="D-Amino Acid Oxidase, subunit A, domain 2"/>
    <property type="match status" value="1"/>
</dbReference>
<dbReference type="Pfam" id="PF01494">
    <property type="entry name" value="FAD_binding_3"/>
    <property type="match status" value="1"/>
</dbReference>
<protein>
    <submittedName>
        <fullName evidence="2">2-polyprenyl-6-methoxyphenol hydroxylase-like FAD-dependent oxidoreductase</fullName>
    </submittedName>
</protein>
<dbReference type="EMBL" id="JACHGT010000012">
    <property type="protein sequence ID" value="MBB6037561.1"/>
    <property type="molecule type" value="Genomic_DNA"/>
</dbReference>
<dbReference type="GO" id="GO:0071949">
    <property type="term" value="F:FAD binding"/>
    <property type="evidence" value="ECO:0007669"/>
    <property type="project" value="InterPro"/>
</dbReference>
<evidence type="ECO:0000259" key="1">
    <source>
        <dbReference type="Pfam" id="PF01494"/>
    </source>
</evidence>
<dbReference type="Gene3D" id="3.50.50.60">
    <property type="entry name" value="FAD/NAD(P)-binding domain"/>
    <property type="match status" value="1"/>
</dbReference>
<comment type="caution">
    <text evidence="2">The sequence shown here is derived from an EMBL/GenBank/DDBJ whole genome shotgun (WGS) entry which is preliminary data.</text>
</comment>
<dbReference type="PANTHER" id="PTHR46865:SF2">
    <property type="entry name" value="MONOOXYGENASE"/>
    <property type="match status" value="1"/>
</dbReference>
<dbReference type="InterPro" id="IPR051704">
    <property type="entry name" value="FAD_aromatic-hydroxylase"/>
</dbReference>
<accession>A0A841FJR6</accession>
<evidence type="ECO:0000313" key="3">
    <source>
        <dbReference type="Proteomes" id="UP000548476"/>
    </source>
</evidence>
<dbReference type="InterPro" id="IPR002938">
    <property type="entry name" value="FAD-bd"/>
</dbReference>
<dbReference type="InterPro" id="IPR036188">
    <property type="entry name" value="FAD/NAD-bd_sf"/>
</dbReference>
<evidence type="ECO:0000313" key="2">
    <source>
        <dbReference type="EMBL" id="MBB6037561.1"/>
    </source>
</evidence>
<sequence>MKNTSVLISGGSVAGTALAYWLKRYGFEVAIVELTPELRKGGQAIDVRGAAMEVAERMGIVEELRAKRIVSHGMSMVDSEGNEVYRSTESTLTGGDIGGPDVEILREDLALIMADVAGDDVEYLFEDSITEIRQDGDGVTVEFKNRPERRFDLVVGADGLHSNTRRLVMGGEQDFITHLGTYMGVWTVPNFLGLDHWQTFHQIPGDSWGGGVMAVRDNTECRAYFGFESAEPIDYDYRDVKAQKELLAERLDGGAWVLPELLKHMWETDEFHFDSMAQIHLDRWSVGRVALVGDAAHCGSPLSGQGTSLAMVGAYVLAGELKAADGDHEIAFDAYHAELAEWVGVNQGLALTNKARVEAQRNGEEIDGFGLDETFREVANGYTLKDYS</sequence>
<organism evidence="2 3">
    <name type="scientific">Phytomonospora endophytica</name>
    <dbReference type="NCBI Taxonomy" id="714109"/>
    <lineage>
        <taxon>Bacteria</taxon>
        <taxon>Bacillati</taxon>
        <taxon>Actinomycetota</taxon>
        <taxon>Actinomycetes</taxon>
        <taxon>Micromonosporales</taxon>
        <taxon>Micromonosporaceae</taxon>
        <taxon>Phytomonospora</taxon>
    </lineage>
</organism>
<dbReference type="SUPFAM" id="SSF51905">
    <property type="entry name" value="FAD/NAD(P)-binding domain"/>
    <property type="match status" value="1"/>
</dbReference>
<reference evidence="2 3" key="1">
    <citation type="submission" date="2020-08" db="EMBL/GenBank/DDBJ databases">
        <title>Genomic Encyclopedia of Type Strains, Phase IV (KMG-IV): sequencing the most valuable type-strain genomes for metagenomic binning, comparative biology and taxonomic classification.</title>
        <authorList>
            <person name="Goeker M."/>
        </authorList>
    </citation>
    <scope>NUCLEOTIDE SEQUENCE [LARGE SCALE GENOMIC DNA]</scope>
    <source>
        <strain evidence="2 3">YIM 65646</strain>
    </source>
</reference>
<dbReference type="RefSeq" id="WP_184790370.1">
    <property type="nucleotide sequence ID" value="NZ_BONT01000085.1"/>
</dbReference>
<dbReference type="AlphaFoldDB" id="A0A841FJR6"/>
<dbReference type="Proteomes" id="UP000548476">
    <property type="component" value="Unassembled WGS sequence"/>
</dbReference>
<dbReference type="PANTHER" id="PTHR46865">
    <property type="entry name" value="OXIDOREDUCTASE-RELATED"/>
    <property type="match status" value="1"/>
</dbReference>
<name>A0A841FJR6_9ACTN</name>
<gene>
    <name evidence="2" type="ORF">HNR73_005437</name>
</gene>